<name>A0A5B7IUQ7_PORTR</name>
<dbReference type="EMBL" id="VSRR010069909">
    <property type="protein sequence ID" value="MPC85899.1"/>
    <property type="molecule type" value="Genomic_DNA"/>
</dbReference>
<dbReference type="AlphaFoldDB" id="A0A5B7IUQ7"/>
<gene>
    <name evidence="2" type="ORF">E2C01_080698</name>
</gene>
<dbReference type="Proteomes" id="UP000324222">
    <property type="component" value="Unassembled WGS sequence"/>
</dbReference>
<feature type="compositionally biased region" description="Acidic residues" evidence="1">
    <location>
        <begin position="1"/>
        <end position="16"/>
    </location>
</feature>
<reference evidence="2 3" key="1">
    <citation type="submission" date="2019-05" db="EMBL/GenBank/DDBJ databases">
        <title>Another draft genome of Portunus trituberculatus and its Hox gene families provides insights of decapod evolution.</title>
        <authorList>
            <person name="Jeong J.-H."/>
            <person name="Song I."/>
            <person name="Kim S."/>
            <person name="Choi T."/>
            <person name="Kim D."/>
            <person name="Ryu S."/>
            <person name="Kim W."/>
        </authorList>
    </citation>
    <scope>NUCLEOTIDE SEQUENCE [LARGE SCALE GENOMIC DNA]</scope>
    <source>
        <tissue evidence="2">Muscle</tissue>
    </source>
</reference>
<comment type="caution">
    <text evidence="2">The sequence shown here is derived from an EMBL/GenBank/DDBJ whole genome shotgun (WGS) entry which is preliminary data.</text>
</comment>
<feature type="compositionally biased region" description="Low complexity" evidence="1">
    <location>
        <begin position="64"/>
        <end position="73"/>
    </location>
</feature>
<organism evidence="2 3">
    <name type="scientific">Portunus trituberculatus</name>
    <name type="common">Swimming crab</name>
    <name type="synonym">Neptunus trituberculatus</name>
    <dbReference type="NCBI Taxonomy" id="210409"/>
    <lineage>
        <taxon>Eukaryota</taxon>
        <taxon>Metazoa</taxon>
        <taxon>Ecdysozoa</taxon>
        <taxon>Arthropoda</taxon>
        <taxon>Crustacea</taxon>
        <taxon>Multicrustacea</taxon>
        <taxon>Malacostraca</taxon>
        <taxon>Eumalacostraca</taxon>
        <taxon>Eucarida</taxon>
        <taxon>Decapoda</taxon>
        <taxon>Pleocyemata</taxon>
        <taxon>Brachyura</taxon>
        <taxon>Eubrachyura</taxon>
        <taxon>Portunoidea</taxon>
        <taxon>Portunidae</taxon>
        <taxon>Portuninae</taxon>
        <taxon>Portunus</taxon>
    </lineage>
</organism>
<evidence type="ECO:0000313" key="3">
    <source>
        <dbReference type="Proteomes" id="UP000324222"/>
    </source>
</evidence>
<evidence type="ECO:0000256" key="1">
    <source>
        <dbReference type="SAM" id="MobiDB-lite"/>
    </source>
</evidence>
<feature type="compositionally biased region" description="Pro residues" evidence="1">
    <location>
        <begin position="74"/>
        <end position="89"/>
    </location>
</feature>
<protein>
    <submittedName>
        <fullName evidence="2">Uncharacterized protein</fullName>
    </submittedName>
</protein>
<evidence type="ECO:0000313" key="2">
    <source>
        <dbReference type="EMBL" id="MPC85899.1"/>
    </source>
</evidence>
<sequence>MSNKEEEEEEEEEAAAEDLLRSFPHAFHDAPSLALPTLQDEAPMPPLPLNQDNSWSTEVSCRRPLQSLHLSPCLPSPPPPPPPPPPLLG</sequence>
<keyword evidence="3" id="KW-1185">Reference proteome</keyword>
<feature type="region of interest" description="Disordered" evidence="1">
    <location>
        <begin position="1"/>
        <end position="89"/>
    </location>
</feature>
<accession>A0A5B7IUQ7</accession>
<feature type="compositionally biased region" description="Polar residues" evidence="1">
    <location>
        <begin position="50"/>
        <end position="59"/>
    </location>
</feature>
<proteinExistence type="predicted"/>